<comment type="subunit">
    <text evidence="6">Homodimer.</text>
</comment>
<organism evidence="8 9">
    <name type="scientific">Caballeronia mineralivorans PML1(12)</name>
    <dbReference type="NCBI Taxonomy" id="908627"/>
    <lineage>
        <taxon>Bacteria</taxon>
        <taxon>Pseudomonadati</taxon>
        <taxon>Pseudomonadota</taxon>
        <taxon>Betaproteobacteria</taxon>
        <taxon>Burkholderiales</taxon>
        <taxon>Burkholderiaceae</taxon>
        <taxon>Caballeronia</taxon>
    </lineage>
</organism>
<feature type="binding site" description="in other chain" evidence="6">
    <location>
        <position position="20"/>
    </location>
    <ligand>
        <name>5-phospho-alpha-D-ribose 1-diphosphate</name>
        <dbReference type="ChEBI" id="CHEBI:58017"/>
        <note>ligand shared between dimeric partners</note>
    </ligand>
</feature>
<comment type="caution">
    <text evidence="6">Lacks conserved residue(s) required for the propagation of feature annotation.</text>
</comment>
<evidence type="ECO:0000256" key="6">
    <source>
        <dbReference type="HAMAP-Rule" id="MF_01208"/>
    </source>
</evidence>
<dbReference type="PANTHER" id="PTHR19278">
    <property type="entry name" value="OROTATE PHOSPHORIBOSYLTRANSFERASE"/>
    <property type="match status" value="1"/>
</dbReference>
<dbReference type="CDD" id="cd06223">
    <property type="entry name" value="PRTases_typeI"/>
    <property type="match status" value="1"/>
</dbReference>
<evidence type="ECO:0000256" key="3">
    <source>
        <dbReference type="ARBA" id="ARBA00022676"/>
    </source>
</evidence>
<dbReference type="Proteomes" id="UP000035963">
    <property type="component" value="Unassembled WGS sequence"/>
</dbReference>
<dbReference type="EMBL" id="AEJF01000075">
    <property type="protein sequence ID" value="KLU26248.1"/>
    <property type="molecule type" value="Genomic_DNA"/>
</dbReference>
<keyword evidence="5 6" id="KW-0665">Pyrimidine biosynthesis</keyword>
<feature type="binding site" evidence="6">
    <location>
        <position position="115"/>
    </location>
    <ligand>
        <name>orotate</name>
        <dbReference type="ChEBI" id="CHEBI:30839"/>
    </ligand>
</feature>
<keyword evidence="9" id="KW-1185">Reference proteome</keyword>
<dbReference type="Gene3D" id="3.40.50.2020">
    <property type="match status" value="1"/>
</dbReference>
<feature type="binding site" description="in other chain" evidence="6">
    <location>
        <position position="86"/>
    </location>
    <ligand>
        <name>5-phospho-alpha-D-ribose 1-diphosphate</name>
        <dbReference type="ChEBI" id="CHEBI:58017"/>
        <note>ligand shared between dimeric partners</note>
    </ligand>
</feature>
<comment type="pathway">
    <text evidence="1 6">Pyrimidine metabolism; UMP biosynthesis via de novo pathway; UMP from orotate: step 1/2.</text>
</comment>
<dbReference type="OrthoDB" id="9779060at2"/>
<evidence type="ECO:0000256" key="2">
    <source>
        <dbReference type="ARBA" id="ARBA00011971"/>
    </source>
</evidence>
<feature type="binding site" evidence="6">
    <location>
        <position position="85"/>
    </location>
    <ligand>
        <name>5-phospho-alpha-D-ribose 1-diphosphate</name>
        <dbReference type="ChEBI" id="CHEBI:58017"/>
        <note>ligand shared between dimeric partners</note>
    </ligand>
</feature>
<dbReference type="RefSeq" id="WP_047846594.1">
    <property type="nucleotide sequence ID" value="NZ_AEJF01000075.1"/>
</dbReference>
<dbReference type="UniPathway" id="UPA00070">
    <property type="reaction ID" value="UER00119"/>
</dbReference>
<dbReference type="Pfam" id="PF00156">
    <property type="entry name" value="Pribosyltran"/>
    <property type="match status" value="1"/>
</dbReference>
<dbReference type="GO" id="GO:0044205">
    <property type="term" value="P:'de novo' UMP biosynthetic process"/>
    <property type="evidence" value="ECO:0007669"/>
    <property type="project" value="UniProtKB-UniRule"/>
</dbReference>
<comment type="caution">
    <text evidence="8">The sequence shown here is derived from an EMBL/GenBank/DDBJ whole genome shotgun (WGS) entry which is preliminary data.</text>
</comment>
<protein>
    <recommendedName>
        <fullName evidence="2 6">Orotate phosphoribosyltransferase</fullName>
        <shortName evidence="6">OPRT</shortName>
        <shortName evidence="6">OPRTase</shortName>
        <ecNumber evidence="2 6">2.4.2.10</ecNumber>
    </recommendedName>
</protein>
<name>A0A0J1G247_9BURK</name>
<evidence type="ECO:0000313" key="8">
    <source>
        <dbReference type="EMBL" id="KLU26248.1"/>
    </source>
</evidence>
<feature type="binding site" evidence="6">
    <location>
        <position position="143"/>
    </location>
    <ligand>
        <name>orotate</name>
        <dbReference type="ChEBI" id="CHEBI:30839"/>
    </ligand>
</feature>
<dbReference type="NCBIfam" id="TIGR00336">
    <property type="entry name" value="pyrE"/>
    <property type="match status" value="1"/>
</dbReference>
<feature type="binding site" evidence="6">
    <location>
        <position position="89"/>
    </location>
    <ligand>
        <name>5-phospho-alpha-D-ribose 1-diphosphate</name>
        <dbReference type="ChEBI" id="CHEBI:58017"/>
        <note>ligand shared between dimeric partners</note>
    </ligand>
</feature>
<feature type="domain" description="Phosphoribosyltransferase" evidence="7">
    <location>
        <begin position="58"/>
        <end position="149"/>
    </location>
</feature>
<comment type="catalytic activity">
    <reaction evidence="6">
        <text>orotidine 5'-phosphate + diphosphate = orotate + 5-phospho-alpha-D-ribose 1-diphosphate</text>
        <dbReference type="Rhea" id="RHEA:10380"/>
        <dbReference type="ChEBI" id="CHEBI:30839"/>
        <dbReference type="ChEBI" id="CHEBI:33019"/>
        <dbReference type="ChEBI" id="CHEBI:57538"/>
        <dbReference type="ChEBI" id="CHEBI:58017"/>
        <dbReference type="EC" id="2.4.2.10"/>
    </reaction>
</comment>
<comment type="similarity">
    <text evidence="6">Belongs to the purine/pyrimidine phosphoribosyltransferase family. PyrE subfamily.</text>
</comment>
<accession>A0A0J1G247</accession>
<dbReference type="GO" id="GO:0000287">
    <property type="term" value="F:magnesium ion binding"/>
    <property type="evidence" value="ECO:0007669"/>
    <property type="project" value="UniProtKB-UniRule"/>
</dbReference>
<dbReference type="GO" id="GO:0019856">
    <property type="term" value="P:pyrimidine nucleobase biosynthetic process"/>
    <property type="evidence" value="ECO:0007669"/>
    <property type="project" value="TreeGrafter"/>
</dbReference>
<dbReference type="HAMAP" id="MF_01208">
    <property type="entry name" value="PyrE"/>
    <property type="match status" value="1"/>
</dbReference>
<dbReference type="InterPro" id="IPR029057">
    <property type="entry name" value="PRTase-like"/>
</dbReference>
<feature type="binding site" description="in other chain" evidence="6">
    <location>
        <begin position="111"/>
        <end position="119"/>
    </location>
    <ligand>
        <name>5-phospho-alpha-D-ribose 1-diphosphate</name>
        <dbReference type="ChEBI" id="CHEBI:58017"/>
        <note>ligand shared between dimeric partners</note>
    </ligand>
</feature>
<gene>
    <name evidence="6" type="primary">pyrE</name>
    <name evidence="8" type="ORF">EOS_10680</name>
</gene>
<comment type="cofactor">
    <cofactor evidence="6">
        <name>Mg(2+)</name>
        <dbReference type="ChEBI" id="CHEBI:18420"/>
    </cofactor>
</comment>
<dbReference type="InterPro" id="IPR000836">
    <property type="entry name" value="PRTase_dom"/>
</dbReference>
<keyword evidence="6" id="KW-0460">Magnesium</keyword>
<proteinExistence type="inferred from homology"/>
<dbReference type="InterPro" id="IPR004467">
    <property type="entry name" value="Or_phspho_trans_dom"/>
</dbReference>
<keyword evidence="4 6" id="KW-0808">Transferase</keyword>
<dbReference type="InterPro" id="IPR023031">
    <property type="entry name" value="OPRT"/>
</dbReference>
<comment type="function">
    <text evidence="6">Catalyzes the transfer of a ribosyl phosphate group from 5-phosphoribose 1-diphosphate to orotate, leading to the formation of orotidine monophosphate (OMP).</text>
</comment>
<evidence type="ECO:0000256" key="4">
    <source>
        <dbReference type="ARBA" id="ARBA00022679"/>
    </source>
</evidence>
<keyword evidence="3 6" id="KW-0328">Glycosyltransferase</keyword>
<sequence length="171" mass="18297">MTIARRIREVSKLSGDFLLRSGKRSNTYFDKYRFESDPVLLKAIAEAMVPLIPPGTEVLGGLEMGGIPIVTMLSQVTGLPAAYIRKEAKEYGTCKYAEGAELAGRKLVLIEDIVSSGGAISDAVAKLRADGVPVSLTLCVIDRESGGKEMLAGIGIELKSLYTFSQIEAGQ</sequence>
<evidence type="ECO:0000256" key="1">
    <source>
        <dbReference type="ARBA" id="ARBA00004889"/>
    </source>
</evidence>
<dbReference type="EC" id="2.4.2.10" evidence="2 6"/>
<dbReference type="SUPFAM" id="SSF53271">
    <property type="entry name" value="PRTase-like"/>
    <property type="match status" value="1"/>
</dbReference>
<dbReference type="GO" id="GO:0004588">
    <property type="term" value="F:orotate phosphoribosyltransferase activity"/>
    <property type="evidence" value="ECO:0007669"/>
    <property type="project" value="UniProtKB-UniRule"/>
</dbReference>
<evidence type="ECO:0000259" key="7">
    <source>
        <dbReference type="Pfam" id="PF00156"/>
    </source>
</evidence>
<dbReference type="AlphaFoldDB" id="A0A0J1G247"/>
<reference evidence="8 9" key="1">
    <citation type="journal article" date="2015" name="Genome Announc.">
        <title>Draft Genome Sequence of Burkholderia sp. Strain PML1(12), an Ectomycorrhizosphere-Inhabiting Bacterium with Effective Mineral-Weathering Ability.</title>
        <authorList>
            <person name="Uroz S."/>
            <person name="Oger P."/>
        </authorList>
    </citation>
    <scope>NUCLEOTIDE SEQUENCE [LARGE SCALE GENOMIC DNA]</scope>
    <source>
        <strain evidence="9">PML1(12)</strain>
    </source>
</reference>
<evidence type="ECO:0000313" key="9">
    <source>
        <dbReference type="Proteomes" id="UP000035963"/>
    </source>
</evidence>
<dbReference type="PATRIC" id="fig|908627.4.peg.2367"/>
<evidence type="ECO:0000256" key="5">
    <source>
        <dbReference type="ARBA" id="ARBA00022975"/>
    </source>
</evidence>
<dbReference type="PANTHER" id="PTHR19278:SF9">
    <property type="entry name" value="URIDINE 5'-MONOPHOSPHATE SYNTHASE"/>
    <property type="match status" value="1"/>
</dbReference>